<evidence type="ECO:0000313" key="3">
    <source>
        <dbReference type="EMBL" id="AVX36658.1"/>
    </source>
</evidence>
<feature type="domain" description="Phage tail fibre protein N-terminal" evidence="2">
    <location>
        <begin position="1"/>
        <end position="150"/>
    </location>
</feature>
<accession>A0ABM6UP52</accession>
<evidence type="ECO:0000256" key="1">
    <source>
        <dbReference type="SAM" id="MobiDB-lite"/>
    </source>
</evidence>
<dbReference type="Pfam" id="PF12571">
    <property type="entry name" value="Phage_tail_fib"/>
    <property type="match status" value="1"/>
</dbReference>
<gene>
    <name evidence="3" type="ORF">DA391_02635</name>
</gene>
<feature type="region of interest" description="Disordered" evidence="1">
    <location>
        <begin position="182"/>
        <end position="202"/>
    </location>
</feature>
<evidence type="ECO:0000313" key="4">
    <source>
        <dbReference type="Proteomes" id="UP000240908"/>
    </source>
</evidence>
<reference evidence="4" key="1">
    <citation type="journal article" date="2018" name="Genome Announc.">
        <title>First complete genome sequence of Yersinia massiliensis.</title>
        <authorList>
            <person name="Thomas M.C."/>
            <person name="Arling V."/>
            <person name="Goji N."/>
            <person name="Janzen T.W."/>
            <person name="Duceppe M.-O."/>
            <person name="Mathews A."/>
            <person name="Carrillo C."/>
            <person name="Amoako K."/>
        </authorList>
    </citation>
    <scope>NUCLEOTIDE SEQUENCE [LARGE SCALE GENOMIC DNA]</scope>
    <source>
        <strain evidence="4">GTA</strain>
    </source>
</reference>
<dbReference type="EMBL" id="CP028487">
    <property type="protein sequence ID" value="AVX36658.1"/>
    <property type="molecule type" value="Genomic_DNA"/>
</dbReference>
<feature type="compositionally biased region" description="Low complexity" evidence="1">
    <location>
        <begin position="189"/>
        <end position="202"/>
    </location>
</feature>
<dbReference type="RefSeq" id="WP_108087331.1">
    <property type="nucleotide sequence ID" value="NZ_CABHYR010000013.1"/>
</dbReference>
<organism evidence="3 4">
    <name type="scientific">Yersinia massiliensis</name>
    <dbReference type="NCBI Taxonomy" id="419257"/>
    <lineage>
        <taxon>Bacteria</taxon>
        <taxon>Pseudomonadati</taxon>
        <taxon>Pseudomonadota</taxon>
        <taxon>Gammaproteobacteria</taxon>
        <taxon>Enterobacterales</taxon>
        <taxon>Yersiniaceae</taxon>
        <taxon>Yersinia</taxon>
    </lineage>
</organism>
<protein>
    <submittedName>
        <fullName evidence="3">Phage tail protein</fullName>
    </submittedName>
</protein>
<keyword evidence="4" id="KW-1185">Reference proteome</keyword>
<sequence length="389" mass="40128">MTAKFFALLTNIGAAKLANATALGTRVEITQMAVGDGGGTLPTPNPAQIKLVNEQRRAALNMLTVDPVNTSQIIAEQVIPETEGGWWIREIGLLDKDGDLIAIANCAETYKPQLQEGSGRTQTIRMILIVSSTAAVTLKIDPSVVLATRKYVDDGVIEVKTYADELMTAHLAAVDPHSQYAPKASPALTGKPTTPTPAAGNNTQQLANTAFVQAALTALGLGDAAKLSSGVAGGVALFNDTLRVVNDLIEIKNKGEIAKTNTRINIGCGTAAAKDVGTGAGQIPDMSAWSFVKNADSSKWTLTLPNGFLLQKCSVVTPGAAATINAVWLTPFPIECLGVWGMDGASAASDLSSSAAGALPVGRVYAVGSTNTHAPVGGLGGIDIYAIGH</sequence>
<dbReference type="InterPro" id="IPR051934">
    <property type="entry name" value="Phage_Tail_Fiber_Structural"/>
</dbReference>
<proteinExistence type="predicted"/>
<dbReference type="Proteomes" id="UP000240908">
    <property type="component" value="Chromosome"/>
</dbReference>
<evidence type="ECO:0000259" key="2">
    <source>
        <dbReference type="Pfam" id="PF12571"/>
    </source>
</evidence>
<name>A0ABM6UP52_9GAMM</name>
<dbReference type="InterPro" id="IPR022225">
    <property type="entry name" value="Phage_tail_fibre_N"/>
</dbReference>
<dbReference type="PANTHER" id="PTHR35191">
    <property type="entry name" value="PROPHAGE SIDE TAIL FIBER PROTEIN HOMOLOG STFQ-RELATED"/>
    <property type="match status" value="1"/>
</dbReference>
<dbReference type="PANTHER" id="PTHR35191:SF1">
    <property type="entry name" value="PROPHAGE SIDE TAIL FIBER PROTEIN HOMOLOG STFQ-RELATED"/>
    <property type="match status" value="1"/>
</dbReference>